<dbReference type="GeneID" id="92902875"/>
<evidence type="ECO:0000313" key="10">
    <source>
        <dbReference type="Proteomes" id="UP000069912"/>
    </source>
</evidence>
<comment type="function">
    <text evidence="5">This is one of the proteins that binds to the 5S RNA in the ribosome where it forms part of the central protuberance.</text>
</comment>
<dbReference type="NCBIfam" id="TIGR00731">
    <property type="entry name" value="bL25_bact_ctc"/>
    <property type="match status" value="1"/>
</dbReference>
<feature type="domain" description="Large ribosomal subunit protein bL25 L25" evidence="6">
    <location>
        <begin position="5"/>
        <end position="90"/>
    </location>
</feature>
<evidence type="ECO:0000259" key="7">
    <source>
        <dbReference type="Pfam" id="PF14693"/>
    </source>
</evidence>
<dbReference type="Gene3D" id="2.40.240.10">
    <property type="entry name" value="Ribosomal Protein L25, Chain P"/>
    <property type="match status" value="1"/>
</dbReference>
<comment type="subunit">
    <text evidence="5">Part of the 50S ribosomal subunit; part of the 5S rRNA/L5/L18/L25 subcomplex. Contacts the 5S rRNA. Binds to the 5S rRNA independently of L5 and L18.</text>
</comment>
<reference evidence="9 11" key="3">
    <citation type="submission" date="2017-12" db="EMBL/GenBank/DDBJ databases">
        <title>Phylogenetic diversity of female urinary microbiome.</title>
        <authorList>
            <person name="Thomas-White K."/>
            <person name="Wolfe A.J."/>
        </authorList>
    </citation>
    <scope>NUCLEOTIDE SEQUENCE [LARGE SCALE GENOMIC DNA]</scope>
    <source>
        <strain evidence="9 11">UMB0139</strain>
    </source>
</reference>
<feature type="domain" description="Large ribosomal subunit protein bL25 beta" evidence="7">
    <location>
        <begin position="98"/>
        <end position="182"/>
    </location>
</feature>
<dbReference type="GO" id="GO:0006412">
    <property type="term" value="P:translation"/>
    <property type="evidence" value="ECO:0007669"/>
    <property type="project" value="UniProtKB-UniRule"/>
</dbReference>
<gene>
    <name evidence="5" type="primary">rplY</name>
    <name evidence="5" type="synonym">ctc</name>
    <name evidence="8" type="ORF">AWM72_02175</name>
    <name evidence="9" type="ORF">CYJ28_06920</name>
</gene>
<evidence type="ECO:0000256" key="2">
    <source>
        <dbReference type="ARBA" id="ARBA00022884"/>
    </source>
</evidence>
<dbReference type="Proteomes" id="UP000234239">
    <property type="component" value="Unassembled WGS sequence"/>
</dbReference>
<organism evidence="8 10">
    <name type="scientific">Aerococcus sanguinicola</name>
    <dbReference type="NCBI Taxonomy" id="119206"/>
    <lineage>
        <taxon>Bacteria</taxon>
        <taxon>Bacillati</taxon>
        <taxon>Bacillota</taxon>
        <taxon>Bacilli</taxon>
        <taxon>Lactobacillales</taxon>
        <taxon>Aerococcaceae</taxon>
        <taxon>Aerococcus</taxon>
    </lineage>
</organism>
<dbReference type="SUPFAM" id="SSF50715">
    <property type="entry name" value="Ribosomal protein L25-like"/>
    <property type="match status" value="1"/>
</dbReference>
<comment type="similarity">
    <text evidence="5">Belongs to the bacterial ribosomal protein bL25 family. CTC subfamily.</text>
</comment>
<evidence type="ECO:0000256" key="5">
    <source>
        <dbReference type="HAMAP-Rule" id="MF_01334"/>
    </source>
</evidence>
<name>A0A0X8FAB5_9LACT</name>
<dbReference type="Pfam" id="PF01386">
    <property type="entry name" value="Ribosomal_L25p"/>
    <property type="match status" value="1"/>
</dbReference>
<accession>A0A0X8FAB5</accession>
<dbReference type="EMBL" id="CP014160">
    <property type="protein sequence ID" value="AMB93642.1"/>
    <property type="molecule type" value="Genomic_DNA"/>
</dbReference>
<dbReference type="PANTHER" id="PTHR33284:SF1">
    <property type="entry name" value="RIBOSOMAL PROTEIN L25_GLN-TRNA SYNTHETASE, ANTI-CODON-BINDING DOMAIN-CONTAINING PROTEIN"/>
    <property type="match status" value="1"/>
</dbReference>
<evidence type="ECO:0000313" key="11">
    <source>
        <dbReference type="Proteomes" id="UP000234239"/>
    </source>
</evidence>
<dbReference type="InterPro" id="IPR029751">
    <property type="entry name" value="Ribosomal_L25_dom"/>
</dbReference>
<protein>
    <recommendedName>
        <fullName evidence="5">Large ribosomal subunit protein bL25</fullName>
    </recommendedName>
    <alternativeName>
        <fullName evidence="5">General stress protein CTC</fullName>
    </alternativeName>
</protein>
<dbReference type="RefSeq" id="WP_067972500.1">
    <property type="nucleotide sequence ID" value="NZ_CAJHKM010000004.1"/>
</dbReference>
<keyword evidence="4 5" id="KW-0687">Ribonucleoprotein</keyword>
<evidence type="ECO:0000259" key="6">
    <source>
        <dbReference type="Pfam" id="PF01386"/>
    </source>
</evidence>
<proteinExistence type="inferred from homology"/>
<keyword evidence="10" id="KW-1185">Reference proteome</keyword>
<dbReference type="OrthoDB" id="9790002at2"/>
<dbReference type="InterPro" id="IPR037121">
    <property type="entry name" value="Ribosomal_bL25_C"/>
</dbReference>
<dbReference type="InterPro" id="IPR020930">
    <property type="entry name" value="Ribosomal_uL5_bac-type"/>
</dbReference>
<dbReference type="CDD" id="cd00495">
    <property type="entry name" value="Ribosomal_L25_TL5_CTC"/>
    <property type="match status" value="1"/>
</dbReference>
<sequence>MKFVAKKREAAGTNASKKLRQEDLVPGVVYASDLEPINISMDRADVELIERELGINSVFELEVEGEGSRTVFLRDISRAALKPIIYNVNLQAIKKGEKLEMDIPVYIENEDKLANPDGVAALNFFEVTVKIDPATAPEYIVADVEGLDIGENITVGDLTFEGIENAEIITEPEEVIVSIAVPTEEAEVDEEVVEAEPEVINEKEAKIVEEDD</sequence>
<keyword evidence="1 5" id="KW-0699">rRNA-binding</keyword>
<dbReference type="GO" id="GO:0008097">
    <property type="term" value="F:5S rRNA binding"/>
    <property type="evidence" value="ECO:0007669"/>
    <property type="project" value="InterPro"/>
</dbReference>
<keyword evidence="2 5" id="KW-0694">RNA-binding</keyword>
<dbReference type="Proteomes" id="UP000069912">
    <property type="component" value="Chromosome"/>
</dbReference>
<reference evidence="10" key="2">
    <citation type="submission" date="2016-01" db="EMBL/GenBank/DDBJ databases">
        <title>Six Aerococcus type strain genome sequencing and assembly using PacBio and Illumina Hiseq.</title>
        <authorList>
            <person name="Carkaci D."/>
            <person name="Dargis R."/>
            <person name="Nielsen X.C."/>
            <person name="Skovgaard O."/>
            <person name="Fuursted K."/>
            <person name="Christensen J.J."/>
        </authorList>
    </citation>
    <scope>NUCLEOTIDE SEQUENCE [LARGE SCALE GENOMIC DNA]</scope>
    <source>
        <strain evidence="10">CCUG43001</strain>
    </source>
</reference>
<dbReference type="KEGG" id="asan:AWM72_02175"/>
<dbReference type="InterPro" id="IPR020057">
    <property type="entry name" value="Ribosomal_bL25_b-dom"/>
</dbReference>
<dbReference type="PANTHER" id="PTHR33284">
    <property type="entry name" value="RIBOSOMAL PROTEIN L25/GLN-TRNA SYNTHETASE, ANTI-CODON-BINDING DOMAIN-CONTAINING PROTEIN"/>
    <property type="match status" value="1"/>
</dbReference>
<dbReference type="GO" id="GO:0022625">
    <property type="term" value="C:cytosolic large ribosomal subunit"/>
    <property type="evidence" value="ECO:0007669"/>
    <property type="project" value="TreeGrafter"/>
</dbReference>
<dbReference type="Pfam" id="PF14693">
    <property type="entry name" value="Ribosomal_TL5_C"/>
    <property type="match status" value="1"/>
</dbReference>
<dbReference type="EMBL" id="PKGY01000003">
    <property type="protein sequence ID" value="PKZ21629.1"/>
    <property type="molecule type" value="Genomic_DNA"/>
</dbReference>
<dbReference type="InterPro" id="IPR020056">
    <property type="entry name" value="Rbsml_bL25/Gln-tRNA_synth_N"/>
</dbReference>
<evidence type="ECO:0000256" key="3">
    <source>
        <dbReference type="ARBA" id="ARBA00022980"/>
    </source>
</evidence>
<dbReference type="GO" id="GO:0003735">
    <property type="term" value="F:structural constituent of ribosome"/>
    <property type="evidence" value="ECO:0007669"/>
    <property type="project" value="InterPro"/>
</dbReference>
<dbReference type="HAMAP" id="MF_01334">
    <property type="entry name" value="Ribosomal_bL25_CTC"/>
    <property type="match status" value="1"/>
</dbReference>
<reference evidence="8 10" key="1">
    <citation type="journal article" date="2016" name="Genome Announc.">
        <title>Complete Genome Sequences of Aerococcus christensenii CCUG 28831T, Aerococcus sanguinicola CCUG 43001T, Aerococcus urinae CCUG 36881T, Aerococcus urinaeequi CCUG 28094T, Aerococcus urinaehominis CCUG 42038 BT, and Aerococcus viridans CCUG 4311T.</title>
        <authorList>
            <person name="Carkaci D."/>
            <person name="Dargis R."/>
            <person name="Nielsen X.C."/>
            <person name="Skovgaard O."/>
            <person name="Fuursted K."/>
            <person name="Christensen J.J."/>
        </authorList>
    </citation>
    <scope>NUCLEOTIDE SEQUENCE [LARGE SCALE GENOMIC DNA]</scope>
    <source>
        <strain evidence="8 10">CCUG43001</strain>
    </source>
</reference>
<evidence type="ECO:0000256" key="1">
    <source>
        <dbReference type="ARBA" id="ARBA00022730"/>
    </source>
</evidence>
<evidence type="ECO:0000313" key="9">
    <source>
        <dbReference type="EMBL" id="PKZ21629.1"/>
    </source>
</evidence>
<dbReference type="InterPro" id="IPR011035">
    <property type="entry name" value="Ribosomal_bL25/Gln-tRNA_synth"/>
</dbReference>
<evidence type="ECO:0000256" key="4">
    <source>
        <dbReference type="ARBA" id="ARBA00023274"/>
    </source>
</evidence>
<evidence type="ECO:0000313" key="8">
    <source>
        <dbReference type="EMBL" id="AMB93642.1"/>
    </source>
</evidence>
<dbReference type="Gene3D" id="2.170.120.20">
    <property type="entry name" value="Ribosomal protein L25, beta domain"/>
    <property type="match status" value="1"/>
</dbReference>
<dbReference type="InterPro" id="IPR001021">
    <property type="entry name" value="Ribosomal_bL25_long"/>
</dbReference>
<dbReference type="AlphaFoldDB" id="A0A0X8FAB5"/>
<keyword evidence="3 5" id="KW-0689">Ribosomal protein</keyword>